<feature type="signal peptide" evidence="1">
    <location>
        <begin position="1"/>
        <end position="31"/>
    </location>
</feature>
<feature type="chain" id="PRO_5040819666" description="Outer membrane lipoprotein-sorting protein" evidence="1">
    <location>
        <begin position="32"/>
        <end position="241"/>
    </location>
</feature>
<dbReference type="RefSeq" id="WP_260697929.1">
    <property type="nucleotide sequence ID" value="NZ_JACHEB010000001.1"/>
</dbReference>
<gene>
    <name evidence="2" type="ORF">HDF14_000107</name>
</gene>
<dbReference type="AlphaFoldDB" id="A0A9X0U1Q6"/>
<evidence type="ECO:0008006" key="4">
    <source>
        <dbReference type="Google" id="ProtNLM"/>
    </source>
</evidence>
<dbReference type="Proteomes" id="UP000535182">
    <property type="component" value="Unassembled WGS sequence"/>
</dbReference>
<evidence type="ECO:0000313" key="2">
    <source>
        <dbReference type="EMBL" id="MBB5326513.1"/>
    </source>
</evidence>
<name>A0A9X0U1Q6_9BACT</name>
<evidence type="ECO:0000256" key="1">
    <source>
        <dbReference type="SAM" id="SignalP"/>
    </source>
</evidence>
<proteinExistence type="predicted"/>
<reference evidence="2 3" key="1">
    <citation type="submission" date="2020-08" db="EMBL/GenBank/DDBJ databases">
        <title>Genomic Encyclopedia of Type Strains, Phase IV (KMG-V): Genome sequencing to study the core and pangenomes of soil and plant-associated prokaryotes.</title>
        <authorList>
            <person name="Whitman W."/>
        </authorList>
    </citation>
    <scope>NUCLEOTIDE SEQUENCE [LARGE SCALE GENOMIC DNA]</scope>
    <source>
        <strain evidence="2 3">X5P2</strain>
    </source>
</reference>
<keyword evidence="1" id="KW-0732">Signal</keyword>
<accession>A0A9X0U1Q6</accession>
<keyword evidence="3" id="KW-1185">Reference proteome</keyword>
<evidence type="ECO:0000313" key="3">
    <source>
        <dbReference type="Proteomes" id="UP000535182"/>
    </source>
</evidence>
<dbReference type="EMBL" id="JACHEB010000001">
    <property type="protein sequence ID" value="MBB5326513.1"/>
    <property type="molecule type" value="Genomic_DNA"/>
</dbReference>
<comment type="caution">
    <text evidence="2">The sequence shown here is derived from an EMBL/GenBank/DDBJ whole genome shotgun (WGS) entry which is preliminary data.</text>
</comment>
<organism evidence="2 3">
    <name type="scientific">Tunturiibacter gelidiferens</name>
    <dbReference type="NCBI Taxonomy" id="3069689"/>
    <lineage>
        <taxon>Bacteria</taxon>
        <taxon>Pseudomonadati</taxon>
        <taxon>Acidobacteriota</taxon>
        <taxon>Terriglobia</taxon>
        <taxon>Terriglobales</taxon>
        <taxon>Acidobacteriaceae</taxon>
        <taxon>Tunturiibacter</taxon>
    </lineage>
</organism>
<sequence length="241" mass="26690">MYKLKQHTLKYSLLAALATTMPFCSILPIHAQSPEMQQRLMEIRDSSAKNKQALARYTWTEIQTTSLKGEVKKTQQFQVRIGPDGQQQKVEINQTEAPPPSGGRFKQRIIAKKTDEFQEYGQQIAALGKQYSQLDLEALDQAYKRGDISMQPNGGDGTISLIVKNYLKPGDSVTLVLSQQQKSLMAVQVSSYLTDPKDAVTIAVQFAKLPDGTNHVSTNQVTGVSKQLGVMIQNSSYQPIG</sequence>
<protein>
    <recommendedName>
        <fullName evidence="4">Outer membrane lipoprotein-sorting protein</fullName>
    </recommendedName>
</protein>